<reference evidence="2 3" key="1">
    <citation type="journal article" date="2021" name="Front. Microbiol.">
        <title>Comprehensive Comparative Genomics and Phenotyping of Methylobacterium Species.</title>
        <authorList>
            <person name="Alessa O."/>
            <person name="Ogura Y."/>
            <person name="Fujitani Y."/>
            <person name="Takami H."/>
            <person name="Hayashi T."/>
            <person name="Sahin N."/>
            <person name="Tani A."/>
        </authorList>
    </citation>
    <scope>NUCLEOTIDE SEQUENCE [LARGE SCALE GENOMIC DNA]</scope>
    <source>
        <strain evidence="2 3">DSM 23679</strain>
    </source>
</reference>
<comment type="caution">
    <text evidence="2">The sequence shown here is derived from an EMBL/GenBank/DDBJ whole genome shotgun (WGS) entry which is preliminary data.</text>
</comment>
<proteinExistence type="predicted"/>
<evidence type="ECO:0008006" key="4">
    <source>
        <dbReference type="Google" id="ProtNLM"/>
    </source>
</evidence>
<keyword evidence="3" id="KW-1185">Reference proteome</keyword>
<organism evidence="2 3">
    <name type="scientific">Methylobacterium cerastii</name>
    <dbReference type="NCBI Taxonomy" id="932741"/>
    <lineage>
        <taxon>Bacteria</taxon>
        <taxon>Pseudomonadati</taxon>
        <taxon>Pseudomonadota</taxon>
        <taxon>Alphaproteobacteria</taxon>
        <taxon>Hyphomicrobiales</taxon>
        <taxon>Methylobacteriaceae</taxon>
        <taxon>Methylobacterium</taxon>
    </lineage>
</organism>
<sequence length="167" mass="19526">MGKPALKDAPVVAKAGGSAPSRPRYEDDFYGWLLEQADLLRARRFDDLDLDHVAEELEGLSKSEFSKLQSCLRVLLMHMLKWDQQPEHRTPSWIYSIREQRRRVGRILQQNPGLRSRIVEARDGAYQDARDWASNETHLDPDEFPDTCPYDWDDIRERPFDLDSVKK</sequence>
<feature type="region of interest" description="Disordered" evidence="1">
    <location>
        <begin position="1"/>
        <end position="22"/>
    </location>
</feature>
<protein>
    <recommendedName>
        <fullName evidence="4">DUF29 domain-containing protein</fullName>
    </recommendedName>
</protein>
<name>A0ABQ4QCE8_9HYPH</name>
<accession>A0ABQ4QCE8</accession>
<dbReference type="PANTHER" id="PTHR34235">
    <property type="entry name" value="SLR1203 PROTEIN-RELATED"/>
    <property type="match status" value="1"/>
</dbReference>
<dbReference type="RefSeq" id="WP_147762777.1">
    <property type="nucleotide sequence ID" value="NZ_BPQG01000004.1"/>
</dbReference>
<evidence type="ECO:0000313" key="3">
    <source>
        <dbReference type="Proteomes" id="UP001055117"/>
    </source>
</evidence>
<dbReference type="PANTHER" id="PTHR34235:SF4">
    <property type="entry name" value="SLR0291 PROTEIN"/>
    <property type="match status" value="1"/>
</dbReference>
<evidence type="ECO:0000256" key="1">
    <source>
        <dbReference type="SAM" id="MobiDB-lite"/>
    </source>
</evidence>
<dbReference type="Proteomes" id="UP001055117">
    <property type="component" value="Unassembled WGS sequence"/>
</dbReference>
<dbReference type="InterPro" id="IPR002636">
    <property type="entry name" value="DUF29"/>
</dbReference>
<dbReference type="Gene3D" id="1.20.1220.20">
    <property type="entry name" value="Uncharcterised protein PF01724"/>
    <property type="match status" value="1"/>
</dbReference>
<gene>
    <name evidence="2" type="ORF">AFCDBAGC_0338</name>
</gene>
<dbReference type="Pfam" id="PF01724">
    <property type="entry name" value="DUF29"/>
    <property type="match status" value="1"/>
</dbReference>
<evidence type="ECO:0000313" key="2">
    <source>
        <dbReference type="EMBL" id="GJD42500.1"/>
    </source>
</evidence>
<dbReference type="EMBL" id="BPQG01000004">
    <property type="protein sequence ID" value="GJD42500.1"/>
    <property type="molecule type" value="Genomic_DNA"/>
</dbReference>